<dbReference type="GO" id="GO:0045004">
    <property type="term" value="P:DNA replication proofreading"/>
    <property type="evidence" value="ECO:0007669"/>
    <property type="project" value="TreeGrafter"/>
</dbReference>
<dbReference type="GO" id="GO:0005829">
    <property type="term" value="C:cytosol"/>
    <property type="evidence" value="ECO:0007669"/>
    <property type="project" value="TreeGrafter"/>
</dbReference>
<dbReference type="AlphaFoldDB" id="A0A4D6Y8I2"/>
<dbReference type="GO" id="GO:0003887">
    <property type="term" value="F:DNA-directed DNA polymerase activity"/>
    <property type="evidence" value="ECO:0007669"/>
    <property type="project" value="UniProtKB-KW"/>
</dbReference>
<evidence type="ECO:0000256" key="12">
    <source>
        <dbReference type="ARBA" id="ARBA00022932"/>
    </source>
</evidence>
<evidence type="ECO:0000256" key="9">
    <source>
        <dbReference type="ARBA" id="ARBA00022801"/>
    </source>
</evidence>
<evidence type="ECO:0000256" key="16">
    <source>
        <dbReference type="PIRSR" id="PIRSR606309-1"/>
    </source>
</evidence>
<keyword evidence="10 19" id="KW-0269">Exonuclease</keyword>
<dbReference type="NCBIfam" id="TIGR01406">
    <property type="entry name" value="dnaQ_proteo"/>
    <property type="match status" value="1"/>
</dbReference>
<keyword evidence="6 19" id="KW-0235">DNA replication</keyword>
<dbReference type="InterPro" id="IPR006309">
    <property type="entry name" value="DnaQ_proteo"/>
</dbReference>
<evidence type="ECO:0000256" key="10">
    <source>
        <dbReference type="ARBA" id="ARBA00022839"/>
    </source>
</evidence>
<dbReference type="CDD" id="cd06131">
    <property type="entry name" value="DNA_pol_III_epsilon_Ecoli_like"/>
    <property type="match status" value="1"/>
</dbReference>
<dbReference type="Gene3D" id="3.30.420.10">
    <property type="entry name" value="Ribonuclease H-like superfamily/Ribonuclease H"/>
    <property type="match status" value="1"/>
</dbReference>
<dbReference type="InterPro" id="IPR013520">
    <property type="entry name" value="Ribonucl_H"/>
</dbReference>
<dbReference type="InterPro" id="IPR006054">
    <property type="entry name" value="DnaQ"/>
</dbReference>
<keyword evidence="9 19" id="KW-0378">Hydrolase</keyword>
<dbReference type="GO" id="GO:0046872">
    <property type="term" value="F:metal ion binding"/>
    <property type="evidence" value="ECO:0007669"/>
    <property type="project" value="UniProtKB-KW"/>
</dbReference>
<evidence type="ECO:0000256" key="17">
    <source>
        <dbReference type="PIRSR" id="PIRSR606309-2"/>
    </source>
</evidence>
<reference evidence="21 22" key="1">
    <citation type="submission" date="2018-10" db="EMBL/GenBank/DDBJ databases">
        <title>Comparative functional genomics of the obligate endosymbiont Buchnera aphidicola.</title>
        <authorList>
            <person name="Chong R.A."/>
        </authorList>
    </citation>
    <scope>NUCLEOTIDE SEQUENCE [LARGE SCALE GENOMIC DNA]</scope>
    <source>
        <strain evidence="21 22">Ska</strain>
    </source>
</reference>
<dbReference type="EC" id="2.7.7.7" evidence="2 19"/>
<comment type="cofactor">
    <cofactor evidence="18">
        <name>Mg(2+)</name>
        <dbReference type="ChEBI" id="CHEBI:18420"/>
    </cofactor>
    <cofactor evidence="18">
        <name>Mn(2+)</name>
        <dbReference type="ChEBI" id="CHEBI:29035"/>
    </cofactor>
    <text evidence="18">Binds 2 divalent metal cations. Magnesium or manganese.</text>
</comment>
<evidence type="ECO:0000256" key="3">
    <source>
        <dbReference type="ARBA" id="ARBA00020352"/>
    </source>
</evidence>
<evidence type="ECO:0000256" key="6">
    <source>
        <dbReference type="ARBA" id="ARBA00022705"/>
    </source>
</evidence>
<evidence type="ECO:0000256" key="7">
    <source>
        <dbReference type="ARBA" id="ARBA00022722"/>
    </source>
</evidence>
<dbReference type="Proteomes" id="UP000298685">
    <property type="component" value="Chromosome"/>
</dbReference>
<dbReference type="SMART" id="SM00479">
    <property type="entry name" value="EXOIII"/>
    <property type="match status" value="1"/>
</dbReference>
<dbReference type="SUPFAM" id="SSF53098">
    <property type="entry name" value="Ribonuclease H-like"/>
    <property type="match status" value="1"/>
</dbReference>
<feature type="binding site" evidence="18">
    <location>
        <position position="12"/>
    </location>
    <ligand>
        <name>a divalent metal cation</name>
        <dbReference type="ChEBI" id="CHEBI:60240"/>
        <label>1</label>
        <note>catalytic</note>
    </ligand>
</feature>
<evidence type="ECO:0000256" key="4">
    <source>
        <dbReference type="ARBA" id="ARBA00022679"/>
    </source>
</evidence>
<dbReference type="PANTHER" id="PTHR30231:SF41">
    <property type="entry name" value="DNA POLYMERASE III SUBUNIT EPSILON"/>
    <property type="match status" value="1"/>
</dbReference>
<evidence type="ECO:0000256" key="14">
    <source>
        <dbReference type="ARBA" id="ARBA00049244"/>
    </source>
</evidence>
<comment type="catalytic activity">
    <reaction evidence="14 19">
        <text>DNA(n) + a 2'-deoxyribonucleoside 5'-triphosphate = DNA(n+1) + diphosphate</text>
        <dbReference type="Rhea" id="RHEA:22508"/>
        <dbReference type="Rhea" id="RHEA-COMP:17339"/>
        <dbReference type="Rhea" id="RHEA-COMP:17340"/>
        <dbReference type="ChEBI" id="CHEBI:33019"/>
        <dbReference type="ChEBI" id="CHEBI:61560"/>
        <dbReference type="ChEBI" id="CHEBI:173112"/>
        <dbReference type="EC" id="2.7.7.7"/>
    </reaction>
</comment>
<comment type="cofactor">
    <cofactor evidence="1 19">
        <name>Mn(2+)</name>
        <dbReference type="ChEBI" id="CHEBI:29035"/>
    </cofactor>
</comment>
<dbReference type="EMBL" id="CP032999">
    <property type="protein sequence ID" value="QCI25967.1"/>
    <property type="molecule type" value="Genomic_DNA"/>
</dbReference>
<dbReference type="FunFam" id="3.30.420.10:FF:000012">
    <property type="entry name" value="DNA polymerase III subunit epsilon"/>
    <property type="match status" value="1"/>
</dbReference>
<dbReference type="OrthoDB" id="9804290at2"/>
<feature type="binding site" evidence="17">
    <location>
        <position position="12"/>
    </location>
    <ligand>
        <name>substrate</name>
    </ligand>
</feature>
<feature type="domain" description="Exonuclease" evidence="20">
    <location>
        <begin position="7"/>
        <end position="184"/>
    </location>
</feature>
<evidence type="ECO:0000256" key="13">
    <source>
        <dbReference type="ARBA" id="ARBA00023211"/>
    </source>
</evidence>
<dbReference type="PANTHER" id="PTHR30231">
    <property type="entry name" value="DNA POLYMERASE III SUBUNIT EPSILON"/>
    <property type="match status" value="1"/>
</dbReference>
<feature type="binding site" evidence="18">
    <location>
        <position position="167"/>
    </location>
    <ligand>
        <name>a divalent metal cation</name>
        <dbReference type="ChEBI" id="CHEBI:60240"/>
        <label>1</label>
        <note>catalytic</note>
    </ligand>
</feature>
<evidence type="ECO:0000256" key="11">
    <source>
        <dbReference type="ARBA" id="ARBA00022842"/>
    </source>
</evidence>
<name>A0A4D6Y8I2_9GAMM</name>
<feature type="binding site" evidence="17">
    <location>
        <position position="66"/>
    </location>
    <ligand>
        <name>substrate</name>
    </ligand>
</feature>
<feature type="binding site" evidence="18">
    <location>
        <position position="14"/>
    </location>
    <ligand>
        <name>a divalent metal cation</name>
        <dbReference type="ChEBI" id="CHEBI:60240"/>
        <label>1</label>
        <note>catalytic</note>
    </ligand>
</feature>
<keyword evidence="12 19" id="KW-0239">DNA-directed DNA polymerase</keyword>
<evidence type="ECO:0000256" key="15">
    <source>
        <dbReference type="ARBA" id="ARBA00065841"/>
    </source>
</evidence>
<feature type="binding site" evidence="17">
    <location>
        <position position="14"/>
    </location>
    <ligand>
        <name>substrate</name>
    </ligand>
</feature>
<keyword evidence="8 18" id="KW-0479">Metal-binding</keyword>
<evidence type="ECO:0000259" key="20">
    <source>
        <dbReference type="SMART" id="SM00479"/>
    </source>
</evidence>
<evidence type="ECO:0000256" key="2">
    <source>
        <dbReference type="ARBA" id="ARBA00012417"/>
    </source>
</evidence>
<dbReference type="InterPro" id="IPR036397">
    <property type="entry name" value="RNaseH_sf"/>
</dbReference>
<accession>A0A4D6Y8I2</accession>
<dbReference type="GO" id="GO:0003677">
    <property type="term" value="F:DNA binding"/>
    <property type="evidence" value="ECO:0007669"/>
    <property type="project" value="InterPro"/>
</dbReference>
<dbReference type="NCBIfam" id="TIGR00573">
    <property type="entry name" value="dnaq"/>
    <property type="match status" value="1"/>
</dbReference>
<dbReference type="Pfam" id="PF00929">
    <property type="entry name" value="RNase_T"/>
    <property type="match status" value="1"/>
</dbReference>
<sequence length="241" mass="27900">MNNILQRKIALDIETTGFNRTGLIYSGHKIIEIGAVEIINRKLTGNNFHVYLNPGREIDIQAFKIHGISSKFLKDKPKFSDVYLDFIKYIKDSIVIAHNSDFDISFLNHEIKNINYKFKSIASYCKIIDTLKIARKIFPGKKNNLDALCNRYKMNSIGRNLHSAITDANILAKIYLRMTTVQKVIDLDNLILKNNNLVLQDVTENSNSLRILKASKIEQKEHRNYLKNIGQKKILWMDKKF</sequence>
<dbReference type="RefSeq" id="WP_158350504.1">
    <property type="nucleotide sequence ID" value="NZ_CP032999.1"/>
</dbReference>
<keyword evidence="13 18" id="KW-0464">Manganese</keyword>
<evidence type="ECO:0000256" key="8">
    <source>
        <dbReference type="ARBA" id="ARBA00022723"/>
    </source>
</evidence>
<dbReference type="GO" id="GO:0008408">
    <property type="term" value="F:3'-5' exonuclease activity"/>
    <property type="evidence" value="ECO:0007669"/>
    <property type="project" value="TreeGrafter"/>
</dbReference>
<gene>
    <name evidence="19 21" type="primary">dnaQ</name>
    <name evidence="21" type="ORF">D9V78_00860</name>
</gene>
<evidence type="ECO:0000256" key="19">
    <source>
        <dbReference type="RuleBase" id="RU364087"/>
    </source>
</evidence>
<comment type="function">
    <text evidence="19">DNA polymerase III is a complex, multichain enzyme responsible for most of the replicative synthesis in bacteria. The epsilon subunit contain the editing function and is a proofreading 3'-5' exonuclease.</text>
</comment>
<dbReference type="NCBIfam" id="NF004316">
    <property type="entry name" value="PRK05711.1"/>
    <property type="match status" value="1"/>
</dbReference>
<organism evidence="21 22">
    <name type="scientific">Buchnera aphidicola</name>
    <name type="common">Sarucallis kahawaluokalani</name>
    <dbReference type="NCBI Taxonomy" id="1241878"/>
    <lineage>
        <taxon>Bacteria</taxon>
        <taxon>Pseudomonadati</taxon>
        <taxon>Pseudomonadota</taxon>
        <taxon>Gammaproteobacteria</taxon>
        <taxon>Enterobacterales</taxon>
        <taxon>Erwiniaceae</taxon>
        <taxon>Buchnera</taxon>
    </lineage>
</organism>
<proteinExistence type="predicted"/>
<evidence type="ECO:0000256" key="1">
    <source>
        <dbReference type="ARBA" id="ARBA00001936"/>
    </source>
</evidence>
<evidence type="ECO:0000256" key="5">
    <source>
        <dbReference type="ARBA" id="ARBA00022695"/>
    </source>
</evidence>
<evidence type="ECO:0000256" key="18">
    <source>
        <dbReference type="PIRSR" id="PIRSR606309-3"/>
    </source>
</evidence>
<feature type="active site" description="Proton acceptor" evidence="16">
    <location>
        <position position="162"/>
    </location>
</feature>
<protein>
    <recommendedName>
        <fullName evidence="3 19">DNA polymerase III subunit epsilon</fullName>
        <ecNumber evidence="2 19">2.7.7.7</ecNumber>
    </recommendedName>
</protein>
<keyword evidence="5 19" id="KW-0548">Nucleotidyltransferase</keyword>
<evidence type="ECO:0000313" key="22">
    <source>
        <dbReference type="Proteomes" id="UP000298685"/>
    </source>
</evidence>
<keyword evidence="7 19" id="KW-0540">Nuclease</keyword>
<comment type="subunit">
    <text evidence="15">The DNA polymerase holoenzyme is a complex that contains 10 different types of subunits. These subunits are organized into 3 functionally essential subassemblies: the pol III core, the beta sliding clamp processivity factor and the clamp-loading complex. The pol III core (subunits alpha,epsilon and theta) contains the polymerase and the 3'-5' exonuclease proofreading activities. The polymerase is tethered to the template via the sliding clamp processivity factor. The clamp-loading complex assembles the beta processivity factor onto the primer template and plays a central role in the organization and communication at the replication fork. This complex contains delta, delta', psi and chi, and copies of either or both of two different DnaX proteins, gamma and tau. The composition of the holoenzyme is, therefore: (alpha,epsilon,theta)[2]-(gamma/tau)[3]-delta,delta', psi,chi-beta[4].</text>
</comment>
<evidence type="ECO:0000313" key="21">
    <source>
        <dbReference type="EMBL" id="QCI25967.1"/>
    </source>
</evidence>
<keyword evidence="4 19" id="KW-0808">Transferase</keyword>
<keyword evidence="11 18" id="KW-0460">Magnesium</keyword>
<feature type="binding site" evidence="17">
    <location>
        <position position="167"/>
    </location>
    <ligand>
        <name>substrate</name>
    </ligand>
</feature>
<dbReference type="InterPro" id="IPR012337">
    <property type="entry name" value="RNaseH-like_sf"/>
</dbReference>